<dbReference type="AlphaFoldDB" id="A0A559J868"/>
<dbReference type="Proteomes" id="UP000316330">
    <property type="component" value="Unassembled WGS sequence"/>
</dbReference>
<comment type="caution">
    <text evidence="1">The sequence shown here is derived from an EMBL/GenBank/DDBJ whole genome shotgun (WGS) entry which is preliminary data.</text>
</comment>
<name>A0A559J868_9BACL</name>
<gene>
    <name evidence="1" type="ORF">FPZ45_21870</name>
</gene>
<organism evidence="1 2">
    <name type="scientific">Cohnella terricola</name>
    <dbReference type="NCBI Taxonomy" id="1289167"/>
    <lineage>
        <taxon>Bacteria</taxon>
        <taxon>Bacillati</taxon>
        <taxon>Bacillota</taxon>
        <taxon>Bacilli</taxon>
        <taxon>Bacillales</taxon>
        <taxon>Paenibacillaceae</taxon>
        <taxon>Cohnella</taxon>
    </lineage>
</organism>
<evidence type="ECO:0000313" key="1">
    <source>
        <dbReference type="EMBL" id="TVX96078.1"/>
    </source>
</evidence>
<dbReference type="EMBL" id="VNJJ01000018">
    <property type="protein sequence ID" value="TVX96078.1"/>
    <property type="molecule type" value="Genomic_DNA"/>
</dbReference>
<evidence type="ECO:0000313" key="2">
    <source>
        <dbReference type="Proteomes" id="UP000316330"/>
    </source>
</evidence>
<dbReference type="RefSeq" id="WP_144706518.1">
    <property type="nucleotide sequence ID" value="NZ_VNJJ01000018.1"/>
</dbReference>
<keyword evidence="2" id="KW-1185">Reference proteome</keyword>
<sequence>MKNIILSPRGAPVGSKYDEKHRYRSMPATFLTDSDIQFYREFVQNVALRQVEKRLALSGLPEQGYSHAKWIL</sequence>
<accession>A0A559J868</accession>
<protein>
    <submittedName>
        <fullName evidence="1">Uncharacterized protein</fullName>
    </submittedName>
</protein>
<proteinExistence type="predicted"/>
<reference evidence="1 2" key="1">
    <citation type="submission" date="2019-07" db="EMBL/GenBank/DDBJ databases">
        <authorList>
            <person name="Kim J."/>
        </authorList>
    </citation>
    <scope>NUCLEOTIDE SEQUENCE [LARGE SCALE GENOMIC DNA]</scope>
    <source>
        <strain evidence="1 2">G13</strain>
    </source>
</reference>